<evidence type="ECO:0000256" key="3">
    <source>
        <dbReference type="ARBA" id="ARBA00004511"/>
    </source>
</evidence>
<dbReference type="GO" id="GO:0061709">
    <property type="term" value="P:reticulophagy"/>
    <property type="evidence" value="ECO:0007669"/>
    <property type="project" value="TreeGrafter"/>
</dbReference>
<dbReference type="EMBL" id="ML220113">
    <property type="protein sequence ID" value="TGZ84179.1"/>
    <property type="molecule type" value="Genomic_DNA"/>
</dbReference>
<evidence type="ECO:0000313" key="21">
    <source>
        <dbReference type="EMBL" id="TGZ84179.1"/>
    </source>
</evidence>
<keyword evidence="8 19" id="KW-0812">Transmembrane</keyword>
<evidence type="ECO:0000256" key="4">
    <source>
        <dbReference type="ARBA" id="ARBA00004653"/>
    </source>
</evidence>
<feature type="region of interest" description="Disordered" evidence="20">
    <location>
        <begin position="22"/>
        <end position="127"/>
    </location>
</feature>
<evidence type="ECO:0000256" key="10">
    <source>
        <dbReference type="ARBA" id="ARBA00023006"/>
    </source>
</evidence>
<keyword evidence="22" id="KW-1185">Reference proteome</keyword>
<dbReference type="GO" id="GO:0005776">
    <property type="term" value="C:autophagosome"/>
    <property type="evidence" value="ECO:0007669"/>
    <property type="project" value="TreeGrafter"/>
</dbReference>
<dbReference type="OrthoDB" id="2020634at2759"/>
<evidence type="ECO:0000256" key="11">
    <source>
        <dbReference type="ARBA" id="ARBA00023034"/>
    </source>
</evidence>
<feature type="compositionally biased region" description="Low complexity" evidence="20">
    <location>
        <begin position="110"/>
        <end position="119"/>
    </location>
</feature>
<organism evidence="21 22">
    <name type="scientific">Ascodesmis nigricans</name>
    <dbReference type="NCBI Taxonomy" id="341454"/>
    <lineage>
        <taxon>Eukaryota</taxon>
        <taxon>Fungi</taxon>
        <taxon>Dikarya</taxon>
        <taxon>Ascomycota</taxon>
        <taxon>Pezizomycotina</taxon>
        <taxon>Pezizomycetes</taxon>
        <taxon>Pezizales</taxon>
        <taxon>Ascodesmidaceae</taxon>
        <taxon>Ascodesmis</taxon>
    </lineage>
</organism>
<gene>
    <name evidence="21" type="ORF">EX30DRAFT_338732</name>
</gene>
<evidence type="ECO:0000256" key="9">
    <source>
        <dbReference type="ARBA" id="ARBA00022989"/>
    </source>
</evidence>
<evidence type="ECO:0000256" key="13">
    <source>
        <dbReference type="ARBA" id="ARBA00023136"/>
    </source>
</evidence>
<dbReference type="GO" id="GO:0006869">
    <property type="term" value="P:lipid transport"/>
    <property type="evidence" value="ECO:0007669"/>
    <property type="project" value="UniProtKB-KW"/>
</dbReference>
<sequence>MTSQLLSRIFDNNSPSIYDAFREHDAMSASESELDDLEERAGMLPQQTTAGDSSHYDRHPQSQPRPFFTSISSPAQKKFPRYHDDDDDADVPESLLFETAPQPTQPSTVRGGSSRRGSGPPEPSTEPNIAQRLADQWEAAMAPPRSPLNSGFASTGTGARVNAISPKDRALWKWANVQNLDSFLGDVYAYFVGKGIYSILLERALNLLTLGFVVSFTAFLGMCIDYTKLKTGNHMNHINDIMVEHCMSGMSGTATFILWCITFFWIYKLITYVMDLRRLIDLHHFYTYLLEIPDSDMQTVSWQEIVARLMVLRDANPVTSEQVSQKHRNNASKQRMDAHDIANRLMRRENYLIALFNKDILDLTIPLPYLRNRAGILTRTLEWNLSQCILDFVFNDRGQFRPLFLKDTHRKSLSEGLRRRFVFAGTMNFILAPFIVTYFLILFLLENLHDFIKTPAKIGHRTYTPLAEWKFREFNELWHLFQVRLNMSYPAAESYVDQFPKDKTAQVARFVSFVASSLLGVLVIGSIIDYELITVFQLADGLNALACMTALTTIYAVSRGMIPDENMVYDPEWSIMQVIQHIHYMPDHWKENLHSDEVKRDFLTLYKLKLTLFFEELFSIILTPFVLWYSLPKCSDRIIDFIREFTVHVDGVGYVCSFAVFNFQKPGQQKVDDLRGEYFASKDNKMIASYIGFMDQYHNPQNRGIGAGRRPAPRTSTTPYHMFSPTLTAHLGMARRPEHLKAGMNNTLPQHSMMRSVHRENSGRHNMSASMMRSSLLDHHHQPISTARGGRNVFPATGASLKEEDEEEGEASVLKYRSNLGESFESGGLEDVSEHQQEDEDGGVLGLLNQFVGGPPNPSNNAGRARVL</sequence>
<evidence type="ECO:0000256" key="12">
    <source>
        <dbReference type="ARBA" id="ARBA00023055"/>
    </source>
</evidence>
<feature type="transmembrane region" description="Helical" evidence="19">
    <location>
        <begin position="421"/>
        <end position="445"/>
    </location>
</feature>
<evidence type="ECO:0000256" key="7">
    <source>
        <dbReference type="ARBA" id="ARBA00022448"/>
    </source>
</evidence>
<comment type="catalytic activity">
    <reaction evidence="17">
        <text>a 1,2-diacyl-sn-glycero-3-phospho-(1D-myo-inositol-3-phosphate)(in) = a 1,2-diacyl-sn-glycero-3-phospho-(1D-myo-inositol-3-phosphate)(out)</text>
        <dbReference type="Rhea" id="RHEA:67920"/>
        <dbReference type="ChEBI" id="CHEBI:58088"/>
    </reaction>
</comment>
<evidence type="ECO:0000256" key="2">
    <source>
        <dbReference type="ARBA" id="ARBA00004477"/>
    </source>
</evidence>
<keyword evidence="13 19" id="KW-0472">Membrane</keyword>
<dbReference type="GO" id="GO:0030659">
    <property type="term" value="C:cytoplasmic vesicle membrane"/>
    <property type="evidence" value="ECO:0007669"/>
    <property type="project" value="UniProtKB-SubCell"/>
</dbReference>
<evidence type="ECO:0000256" key="19">
    <source>
        <dbReference type="RuleBase" id="RU364027"/>
    </source>
</evidence>
<dbReference type="GO" id="GO:0034497">
    <property type="term" value="P:protein localization to phagophore assembly site"/>
    <property type="evidence" value="ECO:0007669"/>
    <property type="project" value="TreeGrafter"/>
</dbReference>
<evidence type="ECO:0000256" key="16">
    <source>
        <dbReference type="ARBA" id="ARBA00024615"/>
    </source>
</evidence>
<feature type="compositionally biased region" description="Polar residues" evidence="20">
    <location>
        <begin position="61"/>
        <end position="75"/>
    </location>
</feature>
<feature type="transmembrane region" description="Helical" evidence="19">
    <location>
        <begin position="542"/>
        <end position="562"/>
    </location>
</feature>
<dbReference type="FunCoup" id="A0A4S2N4J4">
    <property type="interactions" value="217"/>
</dbReference>
<evidence type="ECO:0000256" key="17">
    <source>
        <dbReference type="ARBA" id="ARBA00024621"/>
    </source>
</evidence>
<keyword evidence="7 19" id="KW-0813">Transport</keyword>
<keyword evidence="12 19" id="KW-0445">Lipid transport</keyword>
<dbReference type="STRING" id="341454.A0A4S2N4J4"/>
<dbReference type="Pfam" id="PF04109">
    <property type="entry name" value="ATG9"/>
    <property type="match status" value="1"/>
</dbReference>
<dbReference type="GO" id="GO:0005789">
    <property type="term" value="C:endoplasmic reticulum membrane"/>
    <property type="evidence" value="ECO:0007669"/>
    <property type="project" value="UniProtKB-SubCell"/>
</dbReference>
<dbReference type="InParanoid" id="A0A4S2N4J4"/>
<feature type="transmembrane region" description="Helical" evidence="19">
    <location>
        <begin position="610"/>
        <end position="631"/>
    </location>
</feature>
<evidence type="ECO:0000256" key="8">
    <source>
        <dbReference type="ARBA" id="ARBA00022692"/>
    </source>
</evidence>
<comment type="similarity">
    <text evidence="5 19">Belongs to the ATG9 family.</text>
</comment>
<feature type="transmembrane region" description="Helical" evidence="19">
    <location>
        <begin position="510"/>
        <end position="530"/>
    </location>
</feature>
<dbReference type="PANTHER" id="PTHR13038:SF10">
    <property type="entry name" value="AUTOPHAGY-RELATED PROTEIN 9"/>
    <property type="match status" value="1"/>
</dbReference>
<evidence type="ECO:0000256" key="5">
    <source>
        <dbReference type="ARBA" id="ARBA00006185"/>
    </source>
</evidence>
<comment type="catalytic activity">
    <reaction evidence="16">
        <text>a 1,2-diacyl-sn-glycero-3-phosphoethanolamine(in) = a 1,2-diacyl-sn-glycero-3-phosphoethanolamine(out)</text>
        <dbReference type="Rhea" id="RHEA:38895"/>
        <dbReference type="ChEBI" id="CHEBI:64612"/>
    </reaction>
</comment>
<keyword evidence="9 19" id="KW-1133">Transmembrane helix</keyword>
<comment type="subcellular location">
    <subcellularLocation>
        <location evidence="1">Cytoplasmic vesicle membrane</location>
        <topology evidence="1">Multi-pass membrane protein</topology>
    </subcellularLocation>
    <subcellularLocation>
        <location evidence="2">Endoplasmic reticulum membrane</location>
        <topology evidence="2">Multi-pass membrane protein</topology>
    </subcellularLocation>
    <subcellularLocation>
        <location evidence="4">Golgi apparatus membrane</location>
        <topology evidence="4">Multi-pass membrane protein</topology>
    </subcellularLocation>
    <subcellularLocation>
        <location evidence="3 19">Preautophagosomal structure membrane</location>
        <topology evidence="3 19">Multi-pass membrane protein</topology>
    </subcellularLocation>
</comment>
<comment type="catalytic activity">
    <reaction evidence="18">
        <text>a 1,2-diacyl-sn-glycero-3-phosphocholine(in) = a 1,2-diacyl-sn-glycero-3-phosphocholine(out)</text>
        <dbReference type="Rhea" id="RHEA:38571"/>
        <dbReference type="ChEBI" id="CHEBI:57643"/>
    </reaction>
</comment>
<dbReference type="GO" id="GO:0000422">
    <property type="term" value="P:autophagy of mitochondrion"/>
    <property type="evidence" value="ECO:0007669"/>
    <property type="project" value="TreeGrafter"/>
</dbReference>
<keyword evidence="11" id="KW-0333">Golgi apparatus</keyword>
<accession>A0A4S2N4J4</accession>
<feature type="transmembrane region" description="Helical" evidence="19">
    <location>
        <begin position="247"/>
        <end position="267"/>
    </location>
</feature>
<evidence type="ECO:0000256" key="18">
    <source>
        <dbReference type="ARBA" id="ARBA00024631"/>
    </source>
</evidence>
<dbReference type="GO" id="GO:0034727">
    <property type="term" value="P:piecemeal microautophagy of the nucleus"/>
    <property type="evidence" value="ECO:0007669"/>
    <property type="project" value="TreeGrafter"/>
</dbReference>
<comment type="catalytic activity">
    <reaction evidence="15">
        <text>a 1,2-diacyl-sn-glycero-3-phospho-L-serine(in) = a 1,2-diacyl-sn-glycero-3-phospho-L-serine(out)</text>
        <dbReference type="Rhea" id="RHEA:38663"/>
        <dbReference type="ChEBI" id="CHEBI:57262"/>
    </reaction>
</comment>
<proteinExistence type="inferred from homology"/>
<feature type="region of interest" description="Disordered" evidence="20">
    <location>
        <begin position="823"/>
        <end position="868"/>
    </location>
</feature>
<evidence type="ECO:0000256" key="15">
    <source>
        <dbReference type="ARBA" id="ARBA00024479"/>
    </source>
</evidence>
<protein>
    <recommendedName>
        <fullName evidence="6 19">Autophagy-related protein 9</fullName>
    </recommendedName>
</protein>
<comment type="function">
    <text evidence="19">Phospholipid scramblase involved in autophagy. Cycles between the preautophagosomal structure/phagophore assembly site (PAS) and the cytoplasmic vesicle pool and supplies membrane for the growing autophagosome. Lipid scramblase activity plays a key role in preautophagosomal structure/phagophore assembly by distributing the phospholipids that arrive through ATG2 from the cytoplasmic to the luminal leaflet of the bilayer, thereby driving autophagosomal membrane expansion.</text>
</comment>
<keyword evidence="10 19" id="KW-0072">Autophagy</keyword>
<dbReference type="AlphaFoldDB" id="A0A4S2N4J4"/>
<evidence type="ECO:0000256" key="1">
    <source>
        <dbReference type="ARBA" id="ARBA00004439"/>
    </source>
</evidence>
<reference evidence="21 22" key="1">
    <citation type="submission" date="2019-04" db="EMBL/GenBank/DDBJ databases">
        <title>Comparative genomics and transcriptomics to analyze fruiting body development in filamentous ascomycetes.</title>
        <authorList>
            <consortium name="DOE Joint Genome Institute"/>
            <person name="Lutkenhaus R."/>
            <person name="Traeger S."/>
            <person name="Breuer J."/>
            <person name="Kuo A."/>
            <person name="Lipzen A."/>
            <person name="Pangilinan J."/>
            <person name="Dilworth D."/>
            <person name="Sandor L."/>
            <person name="Poggeler S."/>
            <person name="Barry K."/>
            <person name="Grigoriev I.V."/>
            <person name="Nowrousian M."/>
        </authorList>
    </citation>
    <scope>NUCLEOTIDE SEQUENCE [LARGE SCALE GENOMIC DNA]</scope>
    <source>
        <strain evidence="21 22">CBS 389.68</strain>
    </source>
</reference>
<evidence type="ECO:0000256" key="20">
    <source>
        <dbReference type="SAM" id="MobiDB-lite"/>
    </source>
</evidence>
<evidence type="ECO:0000256" key="6">
    <source>
        <dbReference type="ARBA" id="ARBA00018074"/>
    </source>
</evidence>
<evidence type="ECO:0000256" key="14">
    <source>
        <dbReference type="ARBA" id="ARBA00023329"/>
    </source>
</evidence>
<dbReference type="GO" id="GO:0034045">
    <property type="term" value="C:phagophore assembly site membrane"/>
    <property type="evidence" value="ECO:0007669"/>
    <property type="project" value="UniProtKB-SubCell"/>
</dbReference>
<name>A0A4S2N4J4_9PEZI</name>
<feature type="transmembrane region" description="Helical" evidence="19">
    <location>
        <begin position="204"/>
        <end position="227"/>
    </location>
</feature>
<dbReference type="GO" id="GO:0000139">
    <property type="term" value="C:Golgi membrane"/>
    <property type="evidence" value="ECO:0007669"/>
    <property type="project" value="UniProtKB-SubCell"/>
</dbReference>
<dbReference type="PANTHER" id="PTHR13038">
    <property type="entry name" value="APG9 AUTOPHAGY 9"/>
    <property type="match status" value="1"/>
</dbReference>
<keyword evidence="14" id="KW-0968">Cytoplasmic vesicle</keyword>
<dbReference type="Proteomes" id="UP000298138">
    <property type="component" value="Unassembled WGS sequence"/>
</dbReference>
<dbReference type="InterPro" id="IPR007241">
    <property type="entry name" value="Autophagy-rel_prot_9"/>
</dbReference>
<evidence type="ECO:0000313" key="22">
    <source>
        <dbReference type="Proteomes" id="UP000298138"/>
    </source>
</evidence>